<proteinExistence type="predicted"/>
<protein>
    <submittedName>
        <fullName evidence="1">Uncharacterized protein</fullName>
    </submittedName>
</protein>
<name>M3GTI8_9LEPT</name>
<accession>M3GTI8</accession>
<gene>
    <name evidence="1" type="ORF">LEP1GSC188_2486</name>
</gene>
<dbReference type="EMBL" id="AHOR02000061">
    <property type="protein sequence ID" value="EMF80226.1"/>
    <property type="molecule type" value="Genomic_DNA"/>
</dbReference>
<dbReference type="AlphaFoldDB" id="M3GTI8"/>
<evidence type="ECO:0000313" key="1">
    <source>
        <dbReference type="EMBL" id="EMF80226.1"/>
    </source>
</evidence>
<comment type="caution">
    <text evidence="1">The sequence shown here is derived from an EMBL/GenBank/DDBJ whole genome shotgun (WGS) entry which is preliminary data.</text>
</comment>
<dbReference type="Proteomes" id="UP000011770">
    <property type="component" value="Unassembled WGS sequence"/>
</dbReference>
<sequence>MNFYDEWASAKSKKEKKWGRIDKTGAWIENPTYQEFSSFSDGLIWLRKVSSSTFF</sequence>
<evidence type="ECO:0000313" key="2">
    <source>
        <dbReference type="Proteomes" id="UP000011770"/>
    </source>
</evidence>
<reference evidence="1 2" key="1">
    <citation type="submission" date="2013-01" db="EMBL/GenBank/DDBJ databases">
        <authorList>
            <person name="Harkins D.M."/>
            <person name="Durkin A.S."/>
            <person name="Brinkac L.M."/>
            <person name="Haft D.H."/>
            <person name="Selengut J.D."/>
            <person name="Sanka R."/>
            <person name="DePew J."/>
            <person name="Purushe J."/>
            <person name="Tulsiani S.M."/>
            <person name="Graham G.C."/>
            <person name="Burns M.-A."/>
            <person name="Dohnt M.F."/>
            <person name="Smythe L.D."/>
            <person name="McKay D.B."/>
            <person name="Craig S.B."/>
            <person name="Vinetz J.M."/>
            <person name="Sutton G.G."/>
            <person name="Nierman W.C."/>
            <person name="Fouts D.E."/>
        </authorList>
    </citation>
    <scope>NUCLEOTIDE SEQUENCE [LARGE SCALE GENOMIC DNA]</scope>
    <source>
        <strain evidence="1 2">LT2116</strain>
    </source>
</reference>
<organism evidence="1 2">
    <name type="scientific">Leptospira weilii serovar Topaz str. LT2116</name>
    <dbReference type="NCBI Taxonomy" id="1088540"/>
    <lineage>
        <taxon>Bacteria</taxon>
        <taxon>Pseudomonadati</taxon>
        <taxon>Spirochaetota</taxon>
        <taxon>Spirochaetia</taxon>
        <taxon>Leptospirales</taxon>
        <taxon>Leptospiraceae</taxon>
        <taxon>Leptospira</taxon>
    </lineage>
</organism>